<accession>A0AAD7IPL7</accession>
<reference evidence="1" key="1">
    <citation type="submission" date="2023-03" db="EMBL/GenBank/DDBJ databases">
        <title>Massive genome expansion in bonnet fungi (Mycena s.s.) driven by repeated elements and novel gene families across ecological guilds.</title>
        <authorList>
            <consortium name="Lawrence Berkeley National Laboratory"/>
            <person name="Harder C.B."/>
            <person name="Miyauchi S."/>
            <person name="Viragh M."/>
            <person name="Kuo A."/>
            <person name="Thoen E."/>
            <person name="Andreopoulos B."/>
            <person name="Lu D."/>
            <person name="Skrede I."/>
            <person name="Drula E."/>
            <person name="Henrissat B."/>
            <person name="Morin E."/>
            <person name="Kohler A."/>
            <person name="Barry K."/>
            <person name="LaButti K."/>
            <person name="Morin E."/>
            <person name="Salamov A."/>
            <person name="Lipzen A."/>
            <person name="Mereny Z."/>
            <person name="Hegedus B."/>
            <person name="Baldrian P."/>
            <person name="Stursova M."/>
            <person name="Weitz H."/>
            <person name="Taylor A."/>
            <person name="Grigoriev I.V."/>
            <person name="Nagy L.G."/>
            <person name="Martin F."/>
            <person name="Kauserud H."/>
        </authorList>
    </citation>
    <scope>NUCLEOTIDE SEQUENCE</scope>
    <source>
        <strain evidence="1">CBHHK182m</strain>
    </source>
</reference>
<name>A0AAD7IPL7_9AGAR</name>
<organism evidence="1 2">
    <name type="scientific">Mycena metata</name>
    <dbReference type="NCBI Taxonomy" id="1033252"/>
    <lineage>
        <taxon>Eukaryota</taxon>
        <taxon>Fungi</taxon>
        <taxon>Dikarya</taxon>
        <taxon>Basidiomycota</taxon>
        <taxon>Agaricomycotina</taxon>
        <taxon>Agaricomycetes</taxon>
        <taxon>Agaricomycetidae</taxon>
        <taxon>Agaricales</taxon>
        <taxon>Marasmiineae</taxon>
        <taxon>Mycenaceae</taxon>
        <taxon>Mycena</taxon>
    </lineage>
</organism>
<dbReference type="AlphaFoldDB" id="A0AAD7IPL7"/>
<sequence length="108" mass="11684">MSADVEDGEICERVEPALNRSEALCSPGSDTCVTHTIESVASLWTTQQASVGLREMTPQDLDLAKDIVLDLLGWGVDPEYLVDCGVSAATIHRIFTDLKLRLPQNLGA</sequence>
<comment type="caution">
    <text evidence="1">The sequence shown here is derived from an EMBL/GenBank/DDBJ whole genome shotgun (WGS) entry which is preliminary data.</text>
</comment>
<proteinExistence type="predicted"/>
<dbReference type="Proteomes" id="UP001215598">
    <property type="component" value="Unassembled WGS sequence"/>
</dbReference>
<evidence type="ECO:0000313" key="2">
    <source>
        <dbReference type="Proteomes" id="UP001215598"/>
    </source>
</evidence>
<protein>
    <submittedName>
        <fullName evidence="1">Uncharacterized protein</fullName>
    </submittedName>
</protein>
<keyword evidence="2" id="KW-1185">Reference proteome</keyword>
<gene>
    <name evidence="1" type="ORF">B0H16DRAFT_1556415</name>
</gene>
<dbReference type="EMBL" id="JARKIB010000079">
    <property type="protein sequence ID" value="KAJ7746608.1"/>
    <property type="molecule type" value="Genomic_DNA"/>
</dbReference>
<evidence type="ECO:0000313" key="1">
    <source>
        <dbReference type="EMBL" id="KAJ7746608.1"/>
    </source>
</evidence>